<dbReference type="InterPro" id="IPR043504">
    <property type="entry name" value="Peptidase_S1_PA_chymotrypsin"/>
</dbReference>
<proteinExistence type="predicted"/>
<dbReference type="GeneID" id="118279995"/>
<feature type="domain" description="Peptidase S1" evidence="2">
    <location>
        <begin position="87"/>
        <end position="286"/>
    </location>
</feature>
<keyword evidence="1" id="KW-1133">Transmembrane helix</keyword>
<keyword evidence="1" id="KW-0472">Membrane</keyword>
<evidence type="ECO:0000313" key="4">
    <source>
        <dbReference type="RefSeq" id="XP_035455786.2"/>
    </source>
</evidence>
<dbReference type="OrthoDB" id="7491125at2759"/>
<evidence type="ECO:0000313" key="3">
    <source>
        <dbReference type="Proteomes" id="UP000829999"/>
    </source>
</evidence>
<dbReference type="InterPro" id="IPR001254">
    <property type="entry name" value="Trypsin_dom"/>
</dbReference>
<organism evidence="3 4">
    <name type="scientific">Spodoptera frugiperda</name>
    <name type="common">Fall armyworm</name>
    <dbReference type="NCBI Taxonomy" id="7108"/>
    <lineage>
        <taxon>Eukaryota</taxon>
        <taxon>Metazoa</taxon>
        <taxon>Ecdysozoa</taxon>
        <taxon>Arthropoda</taxon>
        <taxon>Hexapoda</taxon>
        <taxon>Insecta</taxon>
        <taxon>Pterygota</taxon>
        <taxon>Neoptera</taxon>
        <taxon>Endopterygota</taxon>
        <taxon>Lepidoptera</taxon>
        <taxon>Glossata</taxon>
        <taxon>Ditrysia</taxon>
        <taxon>Noctuoidea</taxon>
        <taxon>Noctuidae</taxon>
        <taxon>Amphipyrinae</taxon>
        <taxon>Spodoptera</taxon>
    </lineage>
</organism>
<gene>
    <name evidence="4" type="primary">LOC118279995</name>
</gene>
<keyword evidence="3" id="KW-1185">Reference proteome</keyword>
<keyword evidence="1" id="KW-0812">Transmembrane</keyword>
<sequence length="292" mass="34183">MPPTNSENSKAKFTRGEKCLFMHLIVTFSLIILMIIIYFIHLWVVNHTKTDVLKIYRRSYDRSLSGLSLSDYQSVGVMFLNITPPVIVCNTLLLGKRWSLAPAQCTSMREDPDMSDHLLQWKLKYKLDGKQTNTNVKRTLTHSHFSRDDYKNNIGLFEHADPIERKQYYVVPKNFFVNDETLQRYVQQMSIIDWDINFSEKGDTSESITNQVRPILSDKCEMYANAIVEKTRNYEFCVTFKDIGFMADHGAMFVMNAKIIGFFSWGDIRGKGMPLIILNFLRFREWFESIIY</sequence>
<dbReference type="SUPFAM" id="SSF50494">
    <property type="entry name" value="Trypsin-like serine proteases"/>
    <property type="match status" value="1"/>
</dbReference>
<dbReference type="GO" id="GO:0006508">
    <property type="term" value="P:proteolysis"/>
    <property type="evidence" value="ECO:0007669"/>
    <property type="project" value="InterPro"/>
</dbReference>
<dbReference type="InterPro" id="IPR009003">
    <property type="entry name" value="Peptidase_S1_PA"/>
</dbReference>
<dbReference type="Gene3D" id="2.40.10.10">
    <property type="entry name" value="Trypsin-like serine proteases"/>
    <property type="match status" value="1"/>
</dbReference>
<dbReference type="RefSeq" id="XP_035455786.2">
    <property type="nucleotide sequence ID" value="XM_035599893.2"/>
</dbReference>
<dbReference type="GO" id="GO:0004252">
    <property type="term" value="F:serine-type endopeptidase activity"/>
    <property type="evidence" value="ECO:0007669"/>
    <property type="project" value="InterPro"/>
</dbReference>
<reference evidence="4" key="1">
    <citation type="submission" date="2025-08" db="UniProtKB">
        <authorList>
            <consortium name="RefSeq"/>
        </authorList>
    </citation>
    <scope>IDENTIFICATION</scope>
    <source>
        <tissue evidence="4">Whole larval tissue</tissue>
    </source>
</reference>
<name>A0A9R0DJA8_SPOFR</name>
<evidence type="ECO:0000259" key="2">
    <source>
        <dbReference type="Pfam" id="PF00089"/>
    </source>
</evidence>
<protein>
    <submittedName>
        <fullName evidence="4">Uncharacterized protein LOC118279995</fullName>
    </submittedName>
</protein>
<dbReference type="Pfam" id="PF00089">
    <property type="entry name" value="Trypsin"/>
    <property type="match status" value="1"/>
</dbReference>
<feature type="transmembrane region" description="Helical" evidence="1">
    <location>
        <begin position="20"/>
        <end position="44"/>
    </location>
</feature>
<evidence type="ECO:0000256" key="1">
    <source>
        <dbReference type="SAM" id="Phobius"/>
    </source>
</evidence>
<feature type="transmembrane region" description="Helical" evidence="1">
    <location>
        <begin position="72"/>
        <end position="94"/>
    </location>
</feature>
<accession>A0A9R0DJA8</accession>
<dbReference type="AlphaFoldDB" id="A0A9R0DJA8"/>
<dbReference type="Proteomes" id="UP000829999">
    <property type="component" value="Chromosome 25"/>
</dbReference>